<dbReference type="SUPFAM" id="SSF52121">
    <property type="entry name" value="Lumazine synthase"/>
    <property type="match status" value="1"/>
</dbReference>
<evidence type="ECO:0000256" key="4">
    <source>
        <dbReference type="ARBA" id="ARBA00022619"/>
    </source>
</evidence>
<sequence>MSNIRTIEGDFLPGKGKYAIVASRFNSFIVEKLIDGAVDTLRRHGVKDSQITLVWAPGAYELPLLTKHVLAKGSYDAVVALGAVIRGGTPHFDFVAGECVKGLSQVGLDAGVPVAFGVLTVDTIEQAIERAGTKAGNKGAEAAMGAIEMVSVINKLGA</sequence>
<dbReference type="GO" id="GO:0009231">
    <property type="term" value="P:riboflavin biosynthetic process"/>
    <property type="evidence" value="ECO:0007669"/>
    <property type="project" value="UniProtKB-UniPathway"/>
</dbReference>
<protein>
    <recommendedName>
        <fullName evidence="3">6,7-dimethyl-8-ribityllumazine synthase</fullName>
        <ecNumber evidence="3">2.5.1.78</ecNumber>
    </recommendedName>
</protein>
<evidence type="ECO:0000256" key="1">
    <source>
        <dbReference type="ARBA" id="ARBA00004917"/>
    </source>
</evidence>
<dbReference type="Gene3D" id="3.40.50.960">
    <property type="entry name" value="Lumazine/riboflavin synthase"/>
    <property type="match status" value="1"/>
</dbReference>
<dbReference type="GO" id="GO:0000906">
    <property type="term" value="F:6,7-dimethyl-8-ribityllumazine synthase activity"/>
    <property type="evidence" value="ECO:0007669"/>
    <property type="project" value="UniProtKB-EC"/>
</dbReference>
<dbReference type="FunFam" id="3.40.50.960:FF:000001">
    <property type="entry name" value="6,7-dimethyl-8-ribityllumazine synthase"/>
    <property type="match status" value="1"/>
</dbReference>
<comment type="catalytic activity">
    <reaction evidence="6">
        <text>(2S)-2-hydroxy-3-oxobutyl phosphate + 5-amino-6-(D-ribitylamino)uracil = 6,7-dimethyl-8-(1-D-ribityl)lumazine + phosphate + 2 H2O + H(+)</text>
        <dbReference type="Rhea" id="RHEA:26152"/>
        <dbReference type="ChEBI" id="CHEBI:15377"/>
        <dbReference type="ChEBI" id="CHEBI:15378"/>
        <dbReference type="ChEBI" id="CHEBI:15934"/>
        <dbReference type="ChEBI" id="CHEBI:43474"/>
        <dbReference type="ChEBI" id="CHEBI:58201"/>
        <dbReference type="ChEBI" id="CHEBI:58830"/>
        <dbReference type="EC" id="2.5.1.78"/>
    </reaction>
</comment>
<keyword evidence="4" id="KW-0686">Riboflavin biosynthesis</keyword>
<organism evidence="7">
    <name type="scientific">marine sediment metagenome</name>
    <dbReference type="NCBI Taxonomy" id="412755"/>
    <lineage>
        <taxon>unclassified sequences</taxon>
        <taxon>metagenomes</taxon>
        <taxon>ecological metagenomes</taxon>
    </lineage>
</organism>
<dbReference type="GO" id="GO:0005829">
    <property type="term" value="C:cytosol"/>
    <property type="evidence" value="ECO:0007669"/>
    <property type="project" value="TreeGrafter"/>
</dbReference>
<dbReference type="UniPathway" id="UPA00275">
    <property type="reaction ID" value="UER00404"/>
</dbReference>
<dbReference type="HAMAP" id="MF_00178">
    <property type="entry name" value="Lumazine_synth"/>
    <property type="match status" value="1"/>
</dbReference>
<comment type="similarity">
    <text evidence="2">Belongs to the DMRL synthase family.</text>
</comment>
<dbReference type="Pfam" id="PF00885">
    <property type="entry name" value="DMRL_synthase"/>
    <property type="match status" value="1"/>
</dbReference>
<evidence type="ECO:0000256" key="6">
    <source>
        <dbReference type="ARBA" id="ARBA00048785"/>
    </source>
</evidence>
<evidence type="ECO:0000256" key="5">
    <source>
        <dbReference type="ARBA" id="ARBA00022679"/>
    </source>
</evidence>
<keyword evidence="5" id="KW-0808">Transferase</keyword>
<name>A0A0F9YJJ8_9ZZZZ</name>
<dbReference type="PANTHER" id="PTHR21058:SF0">
    <property type="entry name" value="6,7-DIMETHYL-8-RIBITYLLUMAZINE SYNTHASE"/>
    <property type="match status" value="1"/>
</dbReference>
<comment type="pathway">
    <text evidence="1">Cofactor biosynthesis; riboflavin biosynthesis; riboflavin from 2-hydroxy-3-oxobutyl phosphate and 5-amino-6-(D-ribitylamino)uracil: step 1/2.</text>
</comment>
<dbReference type="CDD" id="cd09209">
    <property type="entry name" value="Lumazine_synthase-I"/>
    <property type="match status" value="1"/>
</dbReference>
<dbReference type="InterPro" id="IPR036467">
    <property type="entry name" value="LS/RS_sf"/>
</dbReference>
<dbReference type="EC" id="2.5.1.78" evidence="3"/>
<dbReference type="NCBIfam" id="TIGR00114">
    <property type="entry name" value="lumazine-synth"/>
    <property type="match status" value="1"/>
</dbReference>
<evidence type="ECO:0000313" key="7">
    <source>
        <dbReference type="EMBL" id="KKO12452.1"/>
    </source>
</evidence>
<dbReference type="EMBL" id="LAZR01000001">
    <property type="protein sequence ID" value="KKO12452.1"/>
    <property type="molecule type" value="Genomic_DNA"/>
</dbReference>
<dbReference type="InterPro" id="IPR002180">
    <property type="entry name" value="LS/RS"/>
</dbReference>
<evidence type="ECO:0000256" key="2">
    <source>
        <dbReference type="ARBA" id="ARBA00007424"/>
    </source>
</evidence>
<gene>
    <name evidence="7" type="ORF">LCGC14_0004650</name>
</gene>
<accession>A0A0F9YJJ8</accession>
<dbReference type="NCBIfam" id="NF000812">
    <property type="entry name" value="PRK00061.1-4"/>
    <property type="match status" value="1"/>
</dbReference>
<dbReference type="AlphaFoldDB" id="A0A0F9YJJ8"/>
<reference evidence="7" key="1">
    <citation type="journal article" date="2015" name="Nature">
        <title>Complex archaea that bridge the gap between prokaryotes and eukaryotes.</title>
        <authorList>
            <person name="Spang A."/>
            <person name="Saw J.H."/>
            <person name="Jorgensen S.L."/>
            <person name="Zaremba-Niedzwiedzka K."/>
            <person name="Martijn J."/>
            <person name="Lind A.E."/>
            <person name="van Eijk R."/>
            <person name="Schleper C."/>
            <person name="Guy L."/>
            <person name="Ettema T.J."/>
        </authorList>
    </citation>
    <scope>NUCLEOTIDE SEQUENCE</scope>
</reference>
<proteinExistence type="inferred from homology"/>
<dbReference type="PANTHER" id="PTHR21058">
    <property type="entry name" value="6,7-DIMETHYL-8-RIBITYLLUMAZINE SYNTHASE DMRL SYNTHASE LUMAZINE SYNTHASE"/>
    <property type="match status" value="1"/>
</dbReference>
<dbReference type="GO" id="GO:0009349">
    <property type="term" value="C:riboflavin synthase complex"/>
    <property type="evidence" value="ECO:0007669"/>
    <property type="project" value="InterPro"/>
</dbReference>
<dbReference type="InterPro" id="IPR034964">
    <property type="entry name" value="LS"/>
</dbReference>
<comment type="caution">
    <text evidence="7">The sequence shown here is derived from an EMBL/GenBank/DDBJ whole genome shotgun (WGS) entry which is preliminary data.</text>
</comment>
<evidence type="ECO:0000256" key="3">
    <source>
        <dbReference type="ARBA" id="ARBA00012664"/>
    </source>
</evidence>